<dbReference type="InterPro" id="IPR000734">
    <property type="entry name" value="TAG_lipase"/>
</dbReference>
<comment type="similarity">
    <text evidence="2 4">Belongs to the AB hydrolase superfamily. Lipase family.</text>
</comment>
<evidence type="ECO:0000256" key="4">
    <source>
        <dbReference type="RuleBase" id="RU004262"/>
    </source>
</evidence>
<dbReference type="AlphaFoldDB" id="A0A182N1I4"/>
<keyword evidence="9" id="KW-1185">Reference proteome</keyword>
<feature type="region of interest" description="Disordered" evidence="5">
    <location>
        <begin position="686"/>
        <end position="753"/>
    </location>
</feature>
<sequence>MFGPSPQVALLGTVLVLAGCLLSSTQPARPARALLTPLNQVSVRDAYELAEERAQVLAAQQSIASWRERLRRPPQEAEEDSLQRSPNRRRKKRADRNAVPAAVAPPAKPENATTVPEPDDGDDPEASVVCYGPLGCFHETDHLPEMLPSSPAEVNTRFLVYTTTHRSEKPLVEFSYEELVVAGFGAAYWANGTNDTTSIPAPTGASSPLLQTFGDLGNRTVRVIVHGFGANCGLVWIYEMRTALMAVVSTRRPLAPLPRSALTPFATVQENCTVLCVDWENGAKLPNYVRAAANTRLVGRQLALLLRLLRTHNGLQLSRVHLIGFSLGSHVAGFAGAEFAGAPVPAGDGPATTEPPAPAGLWRITGLDPAGPLFEAQPPEVRLDAGDARYVDVIHSNGENLILGGLGSWQPMGTVDYYPNGGRVQHGCTNLFVGAVTDIIWAPPTTVEGRSLCNHRRAYKFFIDSVAPRCHFPAFPCESYDQFAAGECFDCGANGTSSACGHMGYYATSRDVGGYGQLYLRTRDEEPYCANQFRLRLRNAPDELPLRTVGRFELTLEGGDTGNGIEDGPGAAGGAAAGAAAALLTFNETFHLDEAREDREFHAGQWLTTILVPHPALGHRPRALTITYRPYRGGWWQRSSVGKQLWRIGPILLTADDQRTYGSCGTLTLQADVPVRIELKPVLVTSTHVGDNDDDGDDGEDDDGDDDDIECRAAEETHPGTRGPAQPSAAPPKSSIDELVSPGAHPAAGGHDHFSWTPVAISIPRLHSPSAQPAHANEKRSFSDADAAGFGAEPAQPVPPTAQTVQLFPSRLVSFFERAERYARRTWDALFSGNATDATAPKMAPVDGDDTTVPSVVDLLLAGPGVTTTTSSPAITTSTSTSTTTTTGSSASEPSSTEIRIALPTFRPLTRQADGSVGSGRQHYTRFIPLVYEEQSGGGGKPAAVTAANARKAR</sequence>
<dbReference type="Gene3D" id="3.40.50.1820">
    <property type="entry name" value="alpha/beta hydrolase"/>
    <property type="match status" value="1"/>
</dbReference>
<dbReference type="GO" id="GO:0016298">
    <property type="term" value="F:lipase activity"/>
    <property type="evidence" value="ECO:0007669"/>
    <property type="project" value="InterPro"/>
</dbReference>
<evidence type="ECO:0000256" key="1">
    <source>
        <dbReference type="ARBA" id="ARBA00004613"/>
    </source>
</evidence>
<dbReference type="GO" id="GO:0016042">
    <property type="term" value="P:lipid catabolic process"/>
    <property type="evidence" value="ECO:0007669"/>
    <property type="project" value="TreeGrafter"/>
</dbReference>
<dbReference type="InterPro" id="IPR033906">
    <property type="entry name" value="Lipase_N"/>
</dbReference>
<accession>A0A182N1I4</accession>
<comment type="subcellular location">
    <subcellularLocation>
        <location evidence="1">Secreted</location>
    </subcellularLocation>
</comment>
<feature type="compositionally biased region" description="Low complexity" evidence="5">
    <location>
        <begin position="724"/>
        <end position="734"/>
    </location>
</feature>
<evidence type="ECO:0000313" key="8">
    <source>
        <dbReference type="EnsemblMetazoa" id="ADIR001492-PA"/>
    </source>
</evidence>
<dbReference type="InterPro" id="IPR029058">
    <property type="entry name" value="AB_hydrolase_fold"/>
</dbReference>
<dbReference type="Pfam" id="PF00151">
    <property type="entry name" value="Lipase"/>
    <property type="match status" value="1"/>
</dbReference>
<feature type="region of interest" description="Disordered" evidence="5">
    <location>
        <begin position="935"/>
        <end position="954"/>
    </location>
</feature>
<evidence type="ECO:0000259" key="7">
    <source>
        <dbReference type="Pfam" id="PF00151"/>
    </source>
</evidence>
<keyword evidence="3" id="KW-0964">Secreted</keyword>
<dbReference type="VEuPathDB" id="VectorBase:ADIR001492"/>
<evidence type="ECO:0000313" key="9">
    <source>
        <dbReference type="Proteomes" id="UP000075884"/>
    </source>
</evidence>
<feature type="compositionally biased region" description="Low complexity" evidence="5">
    <location>
        <begin position="943"/>
        <end position="954"/>
    </location>
</feature>
<feature type="chain" id="PRO_5008129293" description="Lipase domain-containing protein" evidence="6">
    <location>
        <begin position="28"/>
        <end position="954"/>
    </location>
</feature>
<evidence type="ECO:0000256" key="2">
    <source>
        <dbReference type="ARBA" id="ARBA00010701"/>
    </source>
</evidence>
<feature type="domain" description="Lipase" evidence="7">
    <location>
        <begin position="220"/>
        <end position="528"/>
    </location>
</feature>
<dbReference type="CDD" id="cd00707">
    <property type="entry name" value="Pancreat_lipase_like"/>
    <property type="match status" value="1"/>
</dbReference>
<name>A0A182N1I4_9DIPT</name>
<organism evidence="8 9">
    <name type="scientific">Anopheles dirus</name>
    <dbReference type="NCBI Taxonomy" id="7168"/>
    <lineage>
        <taxon>Eukaryota</taxon>
        <taxon>Metazoa</taxon>
        <taxon>Ecdysozoa</taxon>
        <taxon>Arthropoda</taxon>
        <taxon>Hexapoda</taxon>
        <taxon>Insecta</taxon>
        <taxon>Pterygota</taxon>
        <taxon>Neoptera</taxon>
        <taxon>Endopterygota</taxon>
        <taxon>Diptera</taxon>
        <taxon>Nematocera</taxon>
        <taxon>Culicoidea</taxon>
        <taxon>Culicidae</taxon>
        <taxon>Anophelinae</taxon>
        <taxon>Anopheles</taxon>
    </lineage>
</organism>
<dbReference type="InterPro" id="IPR013818">
    <property type="entry name" value="Lipase"/>
</dbReference>
<reference evidence="9" key="1">
    <citation type="submission" date="2013-03" db="EMBL/GenBank/DDBJ databases">
        <title>The Genome Sequence of Anopheles dirus WRAIR2.</title>
        <authorList>
            <consortium name="The Broad Institute Genomics Platform"/>
            <person name="Neafsey D.E."/>
            <person name="Walton C."/>
            <person name="Walker B."/>
            <person name="Young S.K."/>
            <person name="Zeng Q."/>
            <person name="Gargeya S."/>
            <person name="Fitzgerald M."/>
            <person name="Haas B."/>
            <person name="Abouelleil A."/>
            <person name="Allen A.W."/>
            <person name="Alvarado L."/>
            <person name="Arachchi H.M."/>
            <person name="Berlin A.M."/>
            <person name="Chapman S.B."/>
            <person name="Gainer-Dewar J."/>
            <person name="Goldberg J."/>
            <person name="Griggs A."/>
            <person name="Gujja S."/>
            <person name="Hansen M."/>
            <person name="Howarth C."/>
            <person name="Imamovic A."/>
            <person name="Ireland A."/>
            <person name="Larimer J."/>
            <person name="McCowan C."/>
            <person name="Murphy C."/>
            <person name="Pearson M."/>
            <person name="Poon T.W."/>
            <person name="Priest M."/>
            <person name="Roberts A."/>
            <person name="Saif S."/>
            <person name="Shea T."/>
            <person name="Sisk P."/>
            <person name="Sykes S."/>
            <person name="Wortman J."/>
            <person name="Nusbaum C."/>
            <person name="Birren B."/>
        </authorList>
    </citation>
    <scope>NUCLEOTIDE SEQUENCE [LARGE SCALE GENOMIC DNA]</scope>
    <source>
        <strain evidence="9">WRAIR2</strain>
    </source>
</reference>
<keyword evidence="6" id="KW-0732">Signal</keyword>
<dbReference type="Proteomes" id="UP000075884">
    <property type="component" value="Unassembled WGS sequence"/>
</dbReference>
<reference evidence="8" key="2">
    <citation type="submission" date="2020-05" db="UniProtKB">
        <authorList>
            <consortium name="EnsemblMetazoa"/>
        </authorList>
    </citation>
    <scope>IDENTIFICATION</scope>
    <source>
        <strain evidence="8">WRAIR2</strain>
    </source>
</reference>
<dbReference type="FunFam" id="3.40.50.1820:FF:000288">
    <property type="entry name" value="Pancreatic triacylglycerol lipase"/>
    <property type="match status" value="1"/>
</dbReference>
<evidence type="ECO:0000256" key="6">
    <source>
        <dbReference type="SAM" id="SignalP"/>
    </source>
</evidence>
<dbReference type="PANTHER" id="PTHR11610:SF186">
    <property type="entry name" value="FI22312P1"/>
    <property type="match status" value="1"/>
</dbReference>
<dbReference type="PANTHER" id="PTHR11610">
    <property type="entry name" value="LIPASE"/>
    <property type="match status" value="1"/>
</dbReference>
<feature type="region of interest" description="Disordered" evidence="5">
    <location>
        <begin position="69"/>
        <end position="127"/>
    </location>
</feature>
<protein>
    <recommendedName>
        <fullName evidence="7">Lipase domain-containing protein</fullName>
    </recommendedName>
</protein>
<dbReference type="GO" id="GO:0005615">
    <property type="term" value="C:extracellular space"/>
    <property type="evidence" value="ECO:0007669"/>
    <property type="project" value="TreeGrafter"/>
</dbReference>
<evidence type="ECO:0000256" key="3">
    <source>
        <dbReference type="ARBA" id="ARBA00022525"/>
    </source>
</evidence>
<proteinExistence type="inferred from homology"/>
<dbReference type="EnsemblMetazoa" id="ADIR001492-RA">
    <property type="protein sequence ID" value="ADIR001492-PA"/>
    <property type="gene ID" value="ADIR001492"/>
</dbReference>
<feature type="compositionally biased region" description="Basic and acidic residues" evidence="5">
    <location>
        <begin position="710"/>
        <end position="719"/>
    </location>
</feature>
<feature type="signal peptide" evidence="6">
    <location>
        <begin position="1"/>
        <end position="27"/>
    </location>
</feature>
<feature type="compositionally biased region" description="Acidic residues" evidence="5">
    <location>
        <begin position="692"/>
        <end position="709"/>
    </location>
</feature>
<evidence type="ECO:0000256" key="5">
    <source>
        <dbReference type="SAM" id="MobiDB-lite"/>
    </source>
</evidence>
<dbReference type="SUPFAM" id="SSF53474">
    <property type="entry name" value="alpha/beta-Hydrolases"/>
    <property type="match status" value="1"/>
</dbReference>
<feature type="region of interest" description="Disordered" evidence="5">
    <location>
        <begin position="867"/>
        <end position="896"/>
    </location>
</feature>
<dbReference type="STRING" id="7168.A0A182N1I4"/>